<feature type="compositionally biased region" description="Pro residues" evidence="1">
    <location>
        <begin position="1"/>
        <end position="16"/>
    </location>
</feature>
<evidence type="ECO:0000259" key="3">
    <source>
        <dbReference type="Pfam" id="PF10756"/>
    </source>
</evidence>
<reference evidence="4 5" key="1">
    <citation type="submission" date="2020-03" db="EMBL/GenBank/DDBJ databases">
        <title>WGS of the type strain of Planosporangium spp.</title>
        <authorList>
            <person name="Thawai C."/>
        </authorList>
    </citation>
    <scope>NUCLEOTIDE SEQUENCE [LARGE SCALE GENOMIC DNA]</scope>
    <source>
        <strain evidence="4 5">TBRC 5610</strain>
    </source>
</reference>
<name>A0ABX0XQN6_9ACTN</name>
<feature type="region of interest" description="Disordered" evidence="1">
    <location>
        <begin position="1"/>
        <end position="43"/>
    </location>
</feature>
<keyword evidence="2" id="KW-0472">Membrane</keyword>
<proteinExistence type="predicted"/>
<evidence type="ECO:0000256" key="2">
    <source>
        <dbReference type="SAM" id="Phobius"/>
    </source>
</evidence>
<feature type="transmembrane region" description="Helical" evidence="2">
    <location>
        <begin position="49"/>
        <end position="67"/>
    </location>
</feature>
<feature type="domain" description="Low molecular weight protein antigen 6 PH" evidence="3">
    <location>
        <begin position="92"/>
        <end position="156"/>
    </location>
</feature>
<feature type="region of interest" description="Disordered" evidence="1">
    <location>
        <begin position="156"/>
        <end position="191"/>
    </location>
</feature>
<sequence length="191" mass="20339">MPSHPRPGRPCPPAPELSPGGHPPRRDPALPRTAPAPGWDDDPVRQQKFRYNAAITVAAVVAFFGAMPLATSHIYLSPIALVPILVGVWGWRAGTDVGPEGVRIRALFGSRFIPWSQITALVPADRRRAYAILTTGSQVRLPAVGAADLATLGDAVVEKTAEPDGTPDGPHPTDDPHDATQQRESHPGRAQ</sequence>
<keyword evidence="2" id="KW-0812">Transmembrane</keyword>
<dbReference type="Proteomes" id="UP000722989">
    <property type="component" value="Unassembled WGS sequence"/>
</dbReference>
<accession>A0ABX0XQN6</accession>
<evidence type="ECO:0000313" key="4">
    <source>
        <dbReference type="EMBL" id="NJC68126.1"/>
    </source>
</evidence>
<feature type="compositionally biased region" description="Basic and acidic residues" evidence="1">
    <location>
        <begin position="171"/>
        <end position="191"/>
    </location>
</feature>
<evidence type="ECO:0000313" key="5">
    <source>
        <dbReference type="Proteomes" id="UP000722989"/>
    </source>
</evidence>
<keyword evidence="5" id="KW-1185">Reference proteome</keyword>
<keyword evidence="2" id="KW-1133">Transmembrane helix</keyword>
<dbReference type="InterPro" id="IPR019692">
    <property type="entry name" value="CFP-6_PH"/>
</dbReference>
<protein>
    <submittedName>
        <fullName evidence="4">PH domain-containing protein</fullName>
    </submittedName>
</protein>
<gene>
    <name evidence="4" type="ORF">HC031_00095</name>
</gene>
<dbReference type="EMBL" id="JAATVY010000001">
    <property type="protein sequence ID" value="NJC68126.1"/>
    <property type="molecule type" value="Genomic_DNA"/>
</dbReference>
<evidence type="ECO:0000256" key="1">
    <source>
        <dbReference type="SAM" id="MobiDB-lite"/>
    </source>
</evidence>
<organism evidence="4 5">
    <name type="scientific">Planosporangium thailandense</name>
    <dbReference type="NCBI Taxonomy" id="765197"/>
    <lineage>
        <taxon>Bacteria</taxon>
        <taxon>Bacillati</taxon>
        <taxon>Actinomycetota</taxon>
        <taxon>Actinomycetes</taxon>
        <taxon>Micromonosporales</taxon>
        <taxon>Micromonosporaceae</taxon>
        <taxon>Planosporangium</taxon>
    </lineage>
</organism>
<comment type="caution">
    <text evidence="4">The sequence shown here is derived from an EMBL/GenBank/DDBJ whole genome shotgun (WGS) entry which is preliminary data.</text>
</comment>
<dbReference type="Pfam" id="PF10756">
    <property type="entry name" value="bPH_6"/>
    <property type="match status" value="1"/>
</dbReference>